<dbReference type="Proteomes" id="UP000284451">
    <property type="component" value="Unassembled WGS sequence"/>
</dbReference>
<dbReference type="RefSeq" id="WP_128233237.1">
    <property type="nucleotide sequence ID" value="NZ_SAUY01000023.1"/>
</dbReference>
<proteinExistence type="predicted"/>
<protein>
    <submittedName>
        <fullName evidence="1">Uncharacterized protein</fullName>
    </submittedName>
</protein>
<sequence>MTDQPKKSGFYWGRWHTPACGTADGGEMCTGTAWEVHEIWLAGFDEGLKVFVPGVEKSQPLDAFEWGEEVVR</sequence>
<accession>A0A443K7J1</accession>
<evidence type="ECO:0000313" key="1">
    <source>
        <dbReference type="EMBL" id="RWR28724.1"/>
    </source>
</evidence>
<name>A0A443K7J1_9RHOB</name>
<comment type="caution">
    <text evidence="1">The sequence shown here is derived from an EMBL/GenBank/DDBJ whole genome shotgun (WGS) entry which is preliminary data.</text>
</comment>
<reference evidence="1 2" key="2">
    <citation type="submission" date="2019-01" db="EMBL/GenBank/DDBJ databases">
        <authorList>
            <person name="Li Y."/>
        </authorList>
    </citation>
    <scope>NUCLEOTIDE SEQUENCE [LARGE SCALE GENOMIC DNA]</scope>
    <source>
        <strain evidence="1 2">07D10-4-3</strain>
    </source>
</reference>
<dbReference type="AlphaFoldDB" id="A0A443K7J1"/>
<gene>
    <name evidence="1" type="ORF">D2T29_15955</name>
</gene>
<organism evidence="1 2">
    <name type="scientific">Paenirhodobacter populi</name>
    <dbReference type="NCBI Taxonomy" id="2306993"/>
    <lineage>
        <taxon>Bacteria</taxon>
        <taxon>Pseudomonadati</taxon>
        <taxon>Pseudomonadota</taxon>
        <taxon>Alphaproteobacteria</taxon>
        <taxon>Rhodobacterales</taxon>
        <taxon>Rhodobacter group</taxon>
        <taxon>Paenirhodobacter</taxon>
    </lineage>
</organism>
<dbReference type="EMBL" id="SAUY01000023">
    <property type="protein sequence ID" value="RWR28724.1"/>
    <property type="molecule type" value="Genomic_DNA"/>
</dbReference>
<reference evidence="1 2" key="1">
    <citation type="submission" date="2019-01" db="EMBL/GenBank/DDBJ databases">
        <title>Sinorhodobacter populi sp. nov. isolated from the symptomatic bark tissue of Populus euramericana canker.</title>
        <authorList>
            <person name="Xu G."/>
        </authorList>
    </citation>
    <scope>NUCLEOTIDE SEQUENCE [LARGE SCALE GENOMIC DNA]</scope>
    <source>
        <strain evidence="1 2">07D10-4-3</strain>
    </source>
</reference>
<evidence type="ECO:0000313" key="2">
    <source>
        <dbReference type="Proteomes" id="UP000284451"/>
    </source>
</evidence>